<reference evidence="1" key="3">
    <citation type="submission" date="2022-06" db="UniProtKB">
        <authorList>
            <consortium name="EnsemblPlants"/>
        </authorList>
    </citation>
    <scope>IDENTIFICATION</scope>
</reference>
<dbReference type="Gramene" id="TuG1812G0700004874.01.T01">
    <property type="protein sequence ID" value="TuG1812G0700004874.01.T01.cds418455"/>
    <property type="gene ID" value="TuG1812G0700004874.01"/>
</dbReference>
<evidence type="ECO:0000313" key="1">
    <source>
        <dbReference type="EnsemblPlants" id="TuG1812G0700004874.01.T01.cds418455"/>
    </source>
</evidence>
<organism evidence="1 2">
    <name type="scientific">Triticum urartu</name>
    <name type="common">Red wild einkorn</name>
    <name type="synonym">Crithodium urartu</name>
    <dbReference type="NCBI Taxonomy" id="4572"/>
    <lineage>
        <taxon>Eukaryota</taxon>
        <taxon>Viridiplantae</taxon>
        <taxon>Streptophyta</taxon>
        <taxon>Embryophyta</taxon>
        <taxon>Tracheophyta</taxon>
        <taxon>Spermatophyta</taxon>
        <taxon>Magnoliopsida</taxon>
        <taxon>Liliopsida</taxon>
        <taxon>Poales</taxon>
        <taxon>Poaceae</taxon>
        <taxon>BOP clade</taxon>
        <taxon>Pooideae</taxon>
        <taxon>Triticodae</taxon>
        <taxon>Triticeae</taxon>
        <taxon>Triticinae</taxon>
        <taxon>Triticum</taxon>
    </lineage>
</organism>
<keyword evidence="2" id="KW-1185">Reference proteome</keyword>
<dbReference type="EnsemblPlants" id="TuG1812G0700004874.01.T01">
    <property type="protein sequence ID" value="TuG1812G0700004874.01.T01.cds418455"/>
    <property type="gene ID" value="TuG1812G0700004874.01"/>
</dbReference>
<proteinExistence type="predicted"/>
<accession>A0A8R7VAR6</accession>
<sequence length="210" mass="23386">MGPVKLLFLSEITARDMNFSPSSAGMWPPILLLCSPILFSLMQELRFTGNLPEKELSFKSSLCRRRRRPRLAGISPWNQLKLRLSIRRNVRFPRAGESTPASALLSKLSSTTRAGLRWLHVTPSQLQKSALLFQEASELPSLTCALKASNAASSLAITMTIIRSASNDHRKLMTPIAMPLLVWLASSSSLLHIYNFWSCIIAFCQLQAVC</sequence>
<reference evidence="2" key="1">
    <citation type="journal article" date="2013" name="Nature">
        <title>Draft genome of the wheat A-genome progenitor Triticum urartu.</title>
        <authorList>
            <person name="Ling H.Q."/>
            <person name="Zhao S."/>
            <person name="Liu D."/>
            <person name="Wang J."/>
            <person name="Sun H."/>
            <person name="Zhang C."/>
            <person name="Fan H."/>
            <person name="Li D."/>
            <person name="Dong L."/>
            <person name="Tao Y."/>
            <person name="Gao C."/>
            <person name="Wu H."/>
            <person name="Li Y."/>
            <person name="Cui Y."/>
            <person name="Guo X."/>
            <person name="Zheng S."/>
            <person name="Wang B."/>
            <person name="Yu K."/>
            <person name="Liang Q."/>
            <person name="Yang W."/>
            <person name="Lou X."/>
            <person name="Chen J."/>
            <person name="Feng M."/>
            <person name="Jian J."/>
            <person name="Zhang X."/>
            <person name="Luo G."/>
            <person name="Jiang Y."/>
            <person name="Liu J."/>
            <person name="Wang Z."/>
            <person name="Sha Y."/>
            <person name="Zhang B."/>
            <person name="Wu H."/>
            <person name="Tang D."/>
            <person name="Shen Q."/>
            <person name="Xue P."/>
            <person name="Zou S."/>
            <person name="Wang X."/>
            <person name="Liu X."/>
            <person name="Wang F."/>
            <person name="Yang Y."/>
            <person name="An X."/>
            <person name="Dong Z."/>
            <person name="Zhang K."/>
            <person name="Zhang X."/>
            <person name="Luo M.C."/>
            <person name="Dvorak J."/>
            <person name="Tong Y."/>
            <person name="Wang J."/>
            <person name="Yang H."/>
            <person name="Li Z."/>
            <person name="Wang D."/>
            <person name="Zhang A."/>
            <person name="Wang J."/>
        </authorList>
    </citation>
    <scope>NUCLEOTIDE SEQUENCE</scope>
    <source>
        <strain evidence="2">cv. G1812</strain>
    </source>
</reference>
<reference evidence="1" key="2">
    <citation type="submission" date="2018-03" db="EMBL/GenBank/DDBJ databases">
        <title>The Triticum urartu genome reveals the dynamic nature of wheat genome evolution.</title>
        <authorList>
            <person name="Ling H."/>
            <person name="Ma B."/>
            <person name="Shi X."/>
            <person name="Liu H."/>
            <person name="Dong L."/>
            <person name="Sun H."/>
            <person name="Cao Y."/>
            <person name="Gao Q."/>
            <person name="Zheng S."/>
            <person name="Li Y."/>
            <person name="Yu Y."/>
            <person name="Du H."/>
            <person name="Qi M."/>
            <person name="Li Y."/>
            <person name="Yu H."/>
            <person name="Cui Y."/>
            <person name="Wang N."/>
            <person name="Chen C."/>
            <person name="Wu H."/>
            <person name="Zhao Y."/>
            <person name="Zhang J."/>
            <person name="Li Y."/>
            <person name="Zhou W."/>
            <person name="Zhang B."/>
            <person name="Hu W."/>
            <person name="Eijk M."/>
            <person name="Tang J."/>
            <person name="Witsenboer H."/>
            <person name="Zhao S."/>
            <person name="Li Z."/>
            <person name="Zhang A."/>
            <person name="Wang D."/>
            <person name="Liang C."/>
        </authorList>
    </citation>
    <scope>NUCLEOTIDE SEQUENCE [LARGE SCALE GENOMIC DNA]</scope>
    <source>
        <strain evidence="1">cv. G1812</strain>
    </source>
</reference>
<evidence type="ECO:0000313" key="2">
    <source>
        <dbReference type="Proteomes" id="UP000015106"/>
    </source>
</evidence>
<dbReference type="Proteomes" id="UP000015106">
    <property type="component" value="Chromosome 7"/>
</dbReference>
<name>A0A8R7VAR6_TRIUA</name>
<dbReference type="AlphaFoldDB" id="A0A8R7VAR6"/>
<protein>
    <submittedName>
        <fullName evidence="1">Uncharacterized protein</fullName>
    </submittedName>
</protein>